<dbReference type="OrthoDB" id="4562627at2"/>
<name>Q0RC57_FRAAA</name>
<dbReference type="RefSeq" id="WP_011607395.1">
    <property type="nucleotide sequence ID" value="NC_008278.1"/>
</dbReference>
<evidence type="ECO:0000313" key="2">
    <source>
        <dbReference type="EMBL" id="CAJ64971.1"/>
    </source>
</evidence>
<organism evidence="2 3">
    <name type="scientific">Frankia alni (strain DSM 45986 / CECT 9034 / ACN14a)</name>
    <dbReference type="NCBI Taxonomy" id="326424"/>
    <lineage>
        <taxon>Bacteria</taxon>
        <taxon>Bacillati</taxon>
        <taxon>Actinomycetota</taxon>
        <taxon>Actinomycetes</taxon>
        <taxon>Frankiales</taxon>
        <taxon>Frankiaceae</taxon>
        <taxon>Frankia</taxon>
    </lineage>
</organism>
<accession>Q0RC57</accession>
<feature type="domain" description="DUF6879" evidence="1">
    <location>
        <begin position="6"/>
        <end position="172"/>
    </location>
</feature>
<dbReference type="AlphaFoldDB" id="Q0RC57"/>
<gene>
    <name evidence="2" type="ordered locus">FRAAL6348</name>
</gene>
<dbReference type="HOGENOM" id="CLU_097170_0_0_11"/>
<dbReference type="EMBL" id="CT573213">
    <property type="protein sequence ID" value="CAJ64971.1"/>
    <property type="molecule type" value="Genomic_DNA"/>
</dbReference>
<dbReference type="STRING" id="326424.FRAAL6348"/>
<dbReference type="InterPro" id="IPR049244">
    <property type="entry name" value="DUF6879"/>
</dbReference>
<protein>
    <recommendedName>
        <fullName evidence="1">DUF6879 domain-containing protein</fullName>
    </recommendedName>
</protein>
<proteinExistence type="predicted"/>
<sequence length="187" mass="21548">MLSESELDPLFNDARSEWFRLEGHHTYSTTVEQPRLHAYLAGEPYDQASEPTAWLAEIHDRVAGGLRFRKVRVLQGPLSAYERWECEWSYPATERAGQRTFVLDLAETPDPPALPDYDWWMFDERLVLRMHYDAAGNFVGGELLDDPIAAAAHVSFRDAALAAAVPFPAYWAGHPQYWRRNWQDWPA</sequence>
<dbReference type="Proteomes" id="UP000000657">
    <property type="component" value="Chromosome"/>
</dbReference>
<reference evidence="2 3" key="1">
    <citation type="journal article" date="2007" name="Genome Res.">
        <title>Genome characteristics of facultatively symbiotic Frankia sp. strains reflect host range and host plant biogeography.</title>
        <authorList>
            <person name="Normand P."/>
            <person name="Lapierre P."/>
            <person name="Tisa L.S."/>
            <person name="Gogarten J.P."/>
            <person name="Alloisio N."/>
            <person name="Bagnarol E."/>
            <person name="Bassi C.A."/>
            <person name="Berry A.M."/>
            <person name="Bickhart D.M."/>
            <person name="Choisne N."/>
            <person name="Couloux A."/>
            <person name="Cournoyer B."/>
            <person name="Cruveiller S."/>
            <person name="Daubin V."/>
            <person name="Demange N."/>
            <person name="Francino M.P."/>
            <person name="Goltsman E."/>
            <person name="Huang Y."/>
            <person name="Kopp O.R."/>
            <person name="Labarre L."/>
            <person name="Lapidus A."/>
            <person name="Lavire C."/>
            <person name="Marechal J."/>
            <person name="Martinez M."/>
            <person name="Mastronunzio J.E."/>
            <person name="Mullin B.C."/>
            <person name="Niemann J."/>
            <person name="Pujic P."/>
            <person name="Rawnsley T."/>
            <person name="Rouy Z."/>
            <person name="Schenowitz C."/>
            <person name="Sellstedt A."/>
            <person name="Tavares F."/>
            <person name="Tomkins J.P."/>
            <person name="Vallenet D."/>
            <person name="Valverde C."/>
            <person name="Wall L.G."/>
            <person name="Wang Y."/>
            <person name="Medigue C."/>
            <person name="Benson D.R."/>
        </authorList>
    </citation>
    <scope>NUCLEOTIDE SEQUENCE [LARGE SCALE GENOMIC DNA]</scope>
    <source>
        <strain evidence="3">DSM 45986 / CECT 9034 / ACN14a</strain>
    </source>
</reference>
<keyword evidence="3" id="KW-1185">Reference proteome</keyword>
<dbReference type="Pfam" id="PF21806">
    <property type="entry name" value="DUF6879"/>
    <property type="match status" value="1"/>
</dbReference>
<evidence type="ECO:0000313" key="3">
    <source>
        <dbReference type="Proteomes" id="UP000000657"/>
    </source>
</evidence>
<evidence type="ECO:0000259" key="1">
    <source>
        <dbReference type="Pfam" id="PF21806"/>
    </source>
</evidence>
<dbReference type="KEGG" id="fal:FRAAL6348"/>